<feature type="chain" id="PRO_5032531364" evidence="1">
    <location>
        <begin position="21"/>
        <end position="677"/>
    </location>
</feature>
<proteinExistence type="predicted"/>
<dbReference type="OrthoDB" id="406480at2759"/>
<dbReference type="EMBL" id="CAJNJA010022598">
    <property type="protein sequence ID" value="CAE7496390.1"/>
    <property type="molecule type" value="Genomic_DNA"/>
</dbReference>
<feature type="signal peptide" evidence="1">
    <location>
        <begin position="1"/>
        <end position="20"/>
    </location>
</feature>
<organism evidence="2 3">
    <name type="scientific">Symbiodinium necroappetens</name>
    <dbReference type="NCBI Taxonomy" id="1628268"/>
    <lineage>
        <taxon>Eukaryota</taxon>
        <taxon>Sar</taxon>
        <taxon>Alveolata</taxon>
        <taxon>Dinophyceae</taxon>
        <taxon>Suessiales</taxon>
        <taxon>Symbiodiniaceae</taxon>
        <taxon>Symbiodinium</taxon>
    </lineage>
</organism>
<evidence type="ECO:0000313" key="2">
    <source>
        <dbReference type="EMBL" id="CAE7496390.1"/>
    </source>
</evidence>
<feature type="non-terminal residue" evidence="2">
    <location>
        <position position="677"/>
    </location>
</feature>
<dbReference type="Proteomes" id="UP000601435">
    <property type="component" value="Unassembled WGS sequence"/>
</dbReference>
<protein>
    <submittedName>
        <fullName evidence="2">Uncharacterized protein</fullName>
    </submittedName>
</protein>
<reference evidence="2" key="1">
    <citation type="submission" date="2021-02" db="EMBL/GenBank/DDBJ databases">
        <authorList>
            <person name="Dougan E. K."/>
            <person name="Rhodes N."/>
            <person name="Thang M."/>
            <person name="Chan C."/>
        </authorList>
    </citation>
    <scope>NUCLEOTIDE SEQUENCE</scope>
</reference>
<evidence type="ECO:0000256" key="1">
    <source>
        <dbReference type="SAM" id="SignalP"/>
    </source>
</evidence>
<evidence type="ECO:0000313" key="3">
    <source>
        <dbReference type="Proteomes" id="UP000601435"/>
    </source>
</evidence>
<comment type="caution">
    <text evidence="2">The sequence shown here is derived from an EMBL/GenBank/DDBJ whole genome shotgun (WGS) entry which is preliminary data.</text>
</comment>
<dbReference type="AlphaFoldDB" id="A0A812STU3"/>
<accession>A0A812STU3</accession>
<name>A0A812STU3_9DINO</name>
<keyword evidence="1" id="KW-0732">Signal</keyword>
<sequence>MSNVLRHWLVWAWLIQTSDGNAPLLWKPTWNVSLLKGSKYGFRGDARCFRRHLLREWNEPANTEVKIERRTSWLFRDVCCSLGRTSPCWYGQLTFQRCCTTQAPALPQGGFGLPIKDVWDFRKESACWPSPILTATCCRLTLPQMCASDAWGKDPWALMKSCCKKPGLDVRAHLLPEPLLKGCHQRLYYEESFLQLQGYCLGVPRFRPDQLGRYVAYYHRTGDALPTMLEIQTGLNNRRVNGLELCPPSMMLARLLQIQRDSIFIPPMLTLSALASVKEFWRSLQGYFNLAPTSNSSLPELRAGASNWLNVTSSSIRESILRIDSQARELASLATRRKRHGFNVNLVMPVCGDHDMEHLDTMERSVLQETRPLNDVVDLYIYDVCFRFCESAAYGLENDVEVELDLRTGSELPGSAFALRKLPESLLRLPTGEVAPNLHHVSRHYDDLPDFMMILHPDGYEHVEIFALVSVLNSLALRLYPDVGFLHLGRRFNGPVDASGRVGSEIQSYCRMRPLKDPSTRARKRSVFRGDSFLERYTTRDPTGPYCQWVELAWELLFDRPPQLPEDDYGGYDFAQYIASRKAARSRPKSFWQNAWRSLCSASNYQLLLGTKFISWRELTSSEGARGDDSFHKGLTTAFEHLYHVIFNPGAKTWLWPTRLRDPSLPLGLKFAMGGNP</sequence>
<gene>
    <name evidence="2" type="ORF">SNEC2469_LOCUS14125</name>
</gene>
<keyword evidence="3" id="KW-1185">Reference proteome</keyword>